<comment type="caution">
    <text evidence="1">The sequence shown here is derived from an EMBL/GenBank/DDBJ whole genome shotgun (WGS) entry which is preliminary data.</text>
</comment>
<protein>
    <recommendedName>
        <fullName evidence="3">YD repeat-containing protein</fullName>
    </recommendedName>
</protein>
<gene>
    <name evidence="1" type="ORF">DI536_36520</name>
</gene>
<dbReference type="NCBIfam" id="TIGR01643">
    <property type="entry name" value="YD_repeat_2x"/>
    <property type="match status" value="1"/>
</dbReference>
<dbReference type="InterPro" id="IPR050708">
    <property type="entry name" value="T6SS_VgrG/RHS"/>
</dbReference>
<dbReference type="EMBL" id="QFQP01000140">
    <property type="protein sequence ID" value="PZR03004.1"/>
    <property type="molecule type" value="Genomic_DNA"/>
</dbReference>
<dbReference type="AlphaFoldDB" id="A0A2W5UI90"/>
<dbReference type="PANTHER" id="PTHR32305">
    <property type="match status" value="1"/>
</dbReference>
<dbReference type="PANTHER" id="PTHR32305:SF15">
    <property type="entry name" value="PROTEIN RHSA-RELATED"/>
    <property type="match status" value="1"/>
</dbReference>
<dbReference type="Proteomes" id="UP000249061">
    <property type="component" value="Unassembled WGS sequence"/>
</dbReference>
<evidence type="ECO:0000313" key="2">
    <source>
        <dbReference type="Proteomes" id="UP000249061"/>
    </source>
</evidence>
<organism evidence="1 2">
    <name type="scientific">Archangium gephyra</name>
    <dbReference type="NCBI Taxonomy" id="48"/>
    <lineage>
        <taxon>Bacteria</taxon>
        <taxon>Pseudomonadati</taxon>
        <taxon>Myxococcota</taxon>
        <taxon>Myxococcia</taxon>
        <taxon>Myxococcales</taxon>
        <taxon>Cystobacterineae</taxon>
        <taxon>Archangiaceae</taxon>
        <taxon>Archangium</taxon>
    </lineage>
</organism>
<reference evidence="1 2" key="1">
    <citation type="submission" date="2017-08" db="EMBL/GenBank/DDBJ databases">
        <title>Infants hospitalized years apart are colonized by the same room-sourced microbial strains.</title>
        <authorList>
            <person name="Brooks B."/>
            <person name="Olm M.R."/>
            <person name="Firek B.A."/>
            <person name="Baker R."/>
            <person name="Thomas B.C."/>
            <person name="Morowitz M.J."/>
            <person name="Banfield J.F."/>
        </authorList>
    </citation>
    <scope>NUCLEOTIDE SEQUENCE [LARGE SCALE GENOMIC DNA]</scope>
    <source>
        <strain evidence="1">S2_003_000_R2_14</strain>
    </source>
</reference>
<evidence type="ECO:0008006" key="3">
    <source>
        <dbReference type="Google" id="ProtNLM"/>
    </source>
</evidence>
<proteinExistence type="predicted"/>
<evidence type="ECO:0000313" key="1">
    <source>
        <dbReference type="EMBL" id="PZR03004.1"/>
    </source>
</evidence>
<accession>A0A2W5UI90</accession>
<dbReference type="Gene3D" id="2.180.10.10">
    <property type="entry name" value="RHS repeat-associated core"/>
    <property type="match status" value="1"/>
</dbReference>
<sequence>MPTQTVKRAVTSPYAVSACLTASPGNDCFGVPGATHPDLGGQWFSNSVQSWEMAPASLAAQTPIHVRTQGSEESLRDPFTGEVTSKVATTFTYGSHGNVTQTVVDTYTGASSLTATQITQNTYSDDVVAWRLGRLTASTITHRRPGYPDVVRTAGFGYAMSGAKTGLLTLEQTQPGGAANLASANAYALDEFGNRLQSVTCAAPTTGCSLSGFVFQPSSLDAIRRYSRVEYDAQGRFPVSTYEPFWDGTSGQERRTTYVVSRNIFGEATDVLDVNGVRSLAIKGALGRDYFSWSQTTPQASPGNGGIIGTTTYRWCSGAGAVACPAEAVFRQQVAATAAARQWTWFDVLGRPIMKASETFNVGVIDQDVSATCTQYDGVGRVVRTSVPFFLSGTAGTTGPSEVASVCSAPSRAWATTTFDLLGRPTLIQAPDGSHQSTQYAGRTTTAWDQRSNPIVQVLNGKGEVLTTQDASGFTTQFTYQADGNVASVTRNAGAGTITNSFGYDVLGRKIQQVDPDTGTTTLEYNALGEVI</sequence>
<feature type="non-terminal residue" evidence="1">
    <location>
        <position position="532"/>
    </location>
</feature>
<name>A0A2W5UI90_9BACT</name>
<dbReference type="InterPro" id="IPR006530">
    <property type="entry name" value="YD"/>
</dbReference>
<dbReference type="PROSITE" id="PS51257">
    <property type="entry name" value="PROKAR_LIPOPROTEIN"/>
    <property type="match status" value="1"/>
</dbReference>